<dbReference type="EMBL" id="KD160402">
    <property type="protein sequence ID" value="EMS56260.1"/>
    <property type="molecule type" value="Genomic_DNA"/>
</dbReference>
<gene>
    <name evidence="1" type="ORF">TRIUR3_07646</name>
</gene>
<dbReference type="AlphaFoldDB" id="M7ZV47"/>
<protein>
    <submittedName>
        <fullName evidence="1">Uncharacterized protein</fullName>
    </submittedName>
</protein>
<organism evidence="1">
    <name type="scientific">Triticum urartu</name>
    <name type="common">Red wild einkorn</name>
    <name type="synonym">Crithodium urartu</name>
    <dbReference type="NCBI Taxonomy" id="4572"/>
    <lineage>
        <taxon>Eukaryota</taxon>
        <taxon>Viridiplantae</taxon>
        <taxon>Streptophyta</taxon>
        <taxon>Embryophyta</taxon>
        <taxon>Tracheophyta</taxon>
        <taxon>Spermatophyta</taxon>
        <taxon>Magnoliopsida</taxon>
        <taxon>Liliopsida</taxon>
        <taxon>Poales</taxon>
        <taxon>Poaceae</taxon>
        <taxon>BOP clade</taxon>
        <taxon>Pooideae</taxon>
        <taxon>Triticodae</taxon>
        <taxon>Triticeae</taxon>
        <taxon>Triticinae</taxon>
        <taxon>Triticum</taxon>
    </lineage>
</organism>
<name>M7ZV47_TRIUA</name>
<proteinExistence type="predicted"/>
<evidence type="ECO:0000313" key="1">
    <source>
        <dbReference type="EMBL" id="EMS56260.1"/>
    </source>
</evidence>
<sequence>MDDLLGSPRERVLYLAYPNLLGIKGFVNRRCCSFALVAGDDKAIHFHLSGHGPPQPGANDILASFLPARKDLG</sequence>
<reference evidence="1" key="1">
    <citation type="journal article" date="2013" name="Nature">
        <title>Draft genome of the wheat A-genome progenitor Triticum urartu.</title>
        <authorList>
            <person name="Ling H.Q."/>
            <person name="Zhao S."/>
            <person name="Liu D."/>
            <person name="Wang J."/>
            <person name="Sun H."/>
            <person name="Zhang C."/>
            <person name="Fan H."/>
            <person name="Li D."/>
            <person name="Dong L."/>
            <person name="Tao Y."/>
            <person name="Gao C."/>
            <person name="Wu H."/>
            <person name="Li Y."/>
            <person name="Cui Y."/>
            <person name="Guo X."/>
            <person name="Zheng S."/>
            <person name="Wang B."/>
            <person name="Yu K."/>
            <person name="Liang Q."/>
            <person name="Yang W."/>
            <person name="Lou X."/>
            <person name="Chen J."/>
            <person name="Feng M."/>
            <person name="Jian J."/>
            <person name="Zhang X."/>
            <person name="Luo G."/>
            <person name="Jiang Y."/>
            <person name="Liu J."/>
            <person name="Wang Z."/>
            <person name="Sha Y."/>
            <person name="Zhang B."/>
            <person name="Wu H."/>
            <person name="Tang D."/>
            <person name="Shen Q."/>
            <person name="Xue P."/>
            <person name="Zou S."/>
            <person name="Wang X."/>
            <person name="Liu X."/>
            <person name="Wang F."/>
            <person name="Yang Y."/>
            <person name="An X."/>
            <person name="Dong Z."/>
            <person name="Zhang K."/>
            <person name="Zhang X."/>
            <person name="Luo M.C."/>
            <person name="Dvorak J."/>
            <person name="Tong Y."/>
            <person name="Wang J."/>
            <person name="Yang H."/>
            <person name="Li Z."/>
            <person name="Wang D."/>
            <person name="Zhang A."/>
            <person name="Wang J."/>
        </authorList>
    </citation>
    <scope>NUCLEOTIDE SEQUENCE</scope>
</reference>
<accession>M7ZV47</accession>